<dbReference type="STRING" id="294746.A5DEP8"/>
<gene>
    <name evidence="5" type="ORF">PGUG_01749</name>
</gene>
<feature type="region of interest" description="Disordered" evidence="3">
    <location>
        <begin position="328"/>
        <end position="348"/>
    </location>
</feature>
<evidence type="ECO:0000313" key="5">
    <source>
        <dbReference type="EMBL" id="EDK37651.2"/>
    </source>
</evidence>
<dbReference type="GO" id="GO:0000379">
    <property type="term" value="P:tRNA-type intron splice site recognition and cleavage"/>
    <property type="evidence" value="ECO:0007669"/>
    <property type="project" value="TreeGrafter"/>
</dbReference>
<dbReference type="GeneID" id="5127879"/>
<dbReference type="eggNOG" id="KOG4772">
    <property type="taxonomic scope" value="Eukaryota"/>
</dbReference>
<dbReference type="AlphaFoldDB" id="A5DEP8"/>
<feature type="domain" description="tRNA-splicing endonuclease subunit Sen54 N-terminal" evidence="4">
    <location>
        <begin position="53"/>
        <end position="123"/>
    </location>
</feature>
<dbReference type="HOGENOM" id="CLU_028449_1_0_1"/>
<dbReference type="KEGG" id="pgu:PGUG_01749"/>
<name>A5DEP8_PICGU</name>
<evidence type="ECO:0000313" key="6">
    <source>
        <dbReference type="Proteomes" id="UP000001997"/>
    </source>
</evidence>
<dbReference type="InParanoid" id="A5DEP8"/>
<evidence type="ECO:0000256" key="2">
    <source>
        <dbReference type="ARBA" id="ARBA00022694"/>
    </source>
</evidence>
<dbReference type="VEuPathDB" id="FungiDB:PGUG_01749"/>
<comment type="similarity">
    <text evidence="1">Belongs to the SEN54 family.</text>
</comment>
<keyword evidence="6" id="KW-1185">Reference proteome</keyword>
<reference evidence="5 6" key="1">
    <citation type="journal article" date="2009" name="Nature">
        <title>Evolution of pathogenicity and sexual reproduction in eight Candida genomes.</title>
        <authorList>
            <person name="Butler G."/>
            <person name="Rasmussen M.D."/>
            <person name="Lin M.F."/>
            <person name="Santos M.A."/>
            <person name="Sakthikumar S."/>
            <person name="Munro C.A."/>
            <person name="Rheinbay E."/>
            <person name="Grabherr M."/>
            <person name="Forche A."/>
            <person name="Reedy J.L."/>
            <person name="Agrafioti I."/>
            <person name="Arnaud M.B."/>
            <person name="Bates S."/>
            <person name="Brown A.J."/>
            <person name="Brunke S."/>
            <person name="Costanzo M.C."/>
            <person name="Fitzpatrick D.A."/>
            <person name="de Groot P.W."/>
            <person name="Harris D."/>
            <person name="Hoyer L.L."/>
            <person name="Hube B."/>
            <person name="Klis F.M."/>
            <person name="Kodira C."/>
            <person name="Lennard N."/>
            <person name="Logue M.E."/>
            <person name="Martin R."/>
            <person name="Neiman A.M."/>
            <person name="Nikolaou E."/>
            <person name="Quail M.A."/>
            <person name="Quinn J."/>
            <person name="Santos M.C."/>
            <person name="Schmitzberger F.F."/>
            <person name="Sherlock G."/>
            <person name="Shah P."/>
            <person name="Silverstein K.A."/>
            <person name="Skrzypek M.S."/>
            <person name="Soll D."/>
            <person name="Staggs R."/>
            <person name="Stansfield I."/>
            <person name="Stumpf M.P."/>
            <person name="Sudbery P.E."/>
            <person name="Srikantha T."/>
            <person name="Zeng Q."/>
            <person name="Berman J."/>
            <person name="Berriman M."/>
            <person name="Heitman J."/>
            <person name="Gow N.A."/>
            <person name="Lorenz M.C."/>
            <person name="Birren B.W."/>
            <person name="Kellis M."/>
            <person name="Cuomo C.A."/>
        </authorList>
    </citation>
    <scope>NUCLEOTIDE SEQUENCE [LARGE SCALE GENOMIC DNA]</scope>
    <source>
        <strain evidence="6">ATCC 6260 / CBS 566 / DSM 6381 / JCM 1539 / NBRC 10279 / NRRL Y-324</strain>
    </source>
</reference>
<evidence type="ECO:0000256" key="1">
    <source>
        <dbReference type="ARBA" id="ARBA00005736"/>
    </source>
</evidence>
<feature type="region of interest" description="Disordered" evidence="3">
    <location>
        <begin position="17"/>
        <end position="45"/>
    </location>
</feature>
<dbReference type="OMA" id="FNVWKPQ"/>
<dbReference type="OrthoDB" id="408683at2759"/>
<feature type="compositionally biased region" description="Polar residues" evidence="3">
    <location>
        <begin position="328"/>
        <end position="337"/>
    </location>
</feature>
<keyword evidence="2" id="KW-0819">tRNA processing</keyword>
<dbReference type="FunCoup" id="A5DEP8">
    <property type="interactions" value="59"/>
</dbReference>
<dbReference type="PANTHER" id="PTHR21027:SF1">
    <property type="entry name" value="TRNA-SPLICING ENDONUCLEASE SUBUNIT SEN54"/>
    <property type="match status" value="1"/>
</dbReference>
<sequence length="425" mass="48324">MSQDLIDEDEDQLQDWNSVLGGKSLPKRGEKEFGPDGTETQSDNLSHARNAMYRALETPRGHYLKHKLEAIWMPDRQMAIITAAKGGYFKDLGRQTSFGHRQVIWLTGVEVTYLVERGSMMIYLNDGQVEEYLAGHADSIDYGKLFPLSLQHLYSVALTEPESLDKYLVYSYLKRHGYLIQEFKTLTAPQSEQLQSQRKTQLWGPCSSYVKSFVQGTHLFGTYRPLSFQNKHIFSYLSVYRALNIVPATSSYDSLRTLSDSSYTIHFNVWKPQPNFSKKNPPLPDFHVSVINTKNKSFPSLKDIQHLHNTLNHTISESINQEPVQIKQTSNKNQSAKKLQRAQKAQDKLSKMSLDVQRNVQYQKVRSSMLRNGPTGRSIVLATIDDGIINFITLSEADFTLRGNAATKLNSIKYSDSHGIIYTGT</sequence>
<proteinExistence type="inferred from homology"/>
<dbReference type="InterPro" id="IPR024336">
    <property type="entry name" value="tRNA_splic_suSen54_N"/>
</dbReference>
<dbReference type="Pfam" id="PF12928">
    <property type="entry name" value="tRNA_int_end_N2"/>
    <property type="match status" value="1"/>
</dbReference>
<protein>
    <recommendedName>
        <fullName evidence="4">tRNA-splicing endonuclease subunit Sen54 N-terminal domain-containing protein</fullName>
    </recommendedName>
</protein>
<dbReference type="InterPro" id="IPR024337">
    <property type="entry name" value="tRNA_splic_suSen54"/>
</dbReference>
<dbReference type="RefSeq" id="XP_001486078.2">
    <property type="nucleotide sequence ID" value="XM_001486028.1"/>
</dbReference>
<evidence type="ECO:0000259" key="4">
    <source>
        <dbReference type="Pfam" id="PF12928"/>
    </source>
</evidence>
<dbReference type="GO" id="GO:0000214">
    <property type="term" value="C:tRNA-intron endonuclease complex"/>
    <property type="evidence" value="ECO:0007669"/>
    <property type="project" value="TreeGrafter"/>
</dbReference>
<organism evidence="5 6">
    <name type="scientific">Meyerozyma guilliermondii (strain ATCC 6260 / CBS 566 / DSM 6381 / JCM 1539 / NBRC 10279 / NRRL Y-324)</name>
    <name type="common">Yeast</name>
    <name type="synonym">Candida guilliermondii</name>
    <dbReference type="NCBI Taxonomy" id="294746"/>
    <lineage>
        <taxon>Eukaryota</taxon>
        <taxon>Fungi</taxon>
        <taxon>Dikarya</taxon>
        <taxon>Ascomycota</taxon>
        <taxon>Saccharomycotina</taxon>
        <taxon>Pichiomycetes</taxon>
        <taxon>Debaryomycetaceae</taxon>
        <taxon>Meyerozyma</taxon>
    </lineage>
</organism>
<evidence type="ECO:0000256" key="3">
    <source>
        <dbReference type="SAM" id="MobiDB-lite"/>
    </source>
</evidence>
<dbReference type="EMBL" id="CH408156">
    <property type="protein sequence ID" value="EDK37651.2"/>
    <property type="molecule type" value="Genomic_DNA"/>
</dbReference>
<dbReference type="Proteomes" id="UP000001997">
    <property type="component" value="Unassembled WGS sequence"/>
</dbReference>
<accession>A5DEP8</accession>
<dbReference type="PANTHER" id="PTHR21027">
    <property type="entry name" value="TRNA-SPLICING ENDONUCLEASE SUBUNIT SEN54"/>
    <property type="match status" value="1"/>
</dbReference>